<evidence type="ECO:0000313" key="1">
    <source>
        <dbReference type="EMBL" id="CAC5392760.1"/>
    </source>
</evidence>
<dbReference type="Proteomes" id="UP000507470">
    <property type="component" value="Unassembled WGS sequence"/>
</dbReference>
<keyword evidence="2" id="KW-1185">Reference proteome</keyword>
<reference evidence="1 2" key="1">
    <citation type="submission" date="2020-06" db="EMBL/GenBank/DDBJ databases">
        <authorList>
            <person name="Li R."/>
            <person name="Bekaert M."/>
        </authorList>
    </citation>
    <scope>NUCLEOTIDE SEQUENCE [LARGE SCALE GENOMIC DNA]</scope>
    <source>
        <strain evidence="2">wild</strain>
    </source>
</reference>
<proteinExistence type="predicted"/>
<dbReference type="AlphaFoldDB" id="A0A6J8CCK6"/>
<name>A0A6J8CCK6_MYTCO</name>
<organism evidence="1 2">
    <name type="scientific">Mytilus coruscus</name>
    <name type="common">Sea mussel</name>
    <dbReference type="NCBI Taxonomy" id="42192"/>
    <lineage>
        <taxon>Eukaryota</taxon>
        <taxon>Metazoa</taxon>
        <taxon>Spiralia</taxon>
        <taxon>Lophotrochozoa</taxon>
        <taxon>Mollusca</taxon>
        <taxon>Bivalvia</taxon>
        <taxon>Autobranchia</taxon>
        <taxon>Pteriomorphia</taxon>
        <taxon>Mytilida</taxon>
        <taxon>Mytiloidea</taxon>
        <taxon>Mytilidae</taxon>
        <taxon>Mytilinae</taxon>
        <taxon>Mytilus</taxon>
    </lineage>
</organism>
<accession>A0A6J8CCK6</accession>
<evidence type="ECO:0000313" key="2">
    <source>
        <dbReference type="Proteomes" id="UP000507470"/>
    </source>
</evidence>
<sequence length="176" mass="20571">MRQVKVKIKESESIDYNVSDRDIKKEQLLLQAAKLKPIPGTMKLHQLIFQKDYEIAQKNISSTCQEPTYCSFCTGQDFKYSRIMAYKKTARKYADMLTTEVEQYLHQTPASITNGSSIVRLNDRLRSLKEKCTDKYRQSATTRIITKLSDLDRIKQELVLRQQTDKERPINEKGDR</sequence>
<protein>
    <submittedName>
        <fullName evidence="1">Uncharacterized protein</fullName>
    </submittedName>
</protein>
<gene>
    <name evidence="1" type="ORF">MCOR_27672</name>
</gene>
<dbReference type="EMBL" id="CACVKT020005073">
    <property type="protein sequence ID" value="CAC5392760.1"/>
    <property type="molecule type" value="Genomic_DNA"/>
</dbReference>